<proteinExistence type="predicted"/>
<dbReference type="EMBL" id="FNFD01000001">
    <property type="protein sequence ID" value="SDJ39095.1"/>
    <property type="molecule type" value="Genomic_DNA"/>
</dbReference>
<keyword evidence="2" id="KW-1185">Reference proteome</keyword>
<protein>
    <submittedName>
        <fullName evidence="1">Membrane bound FAD containing D-sorbitol dehydrogenase</fullName>
    </submittedName>
</protein>
<dbReference type="STRING" id="137658.SAMN05216186_101325"/>
<dbReference type="AlphaFoldDB" id="A0A1G8TDW3"/>
<evidence type="ECO:0000313" key="2">
    <source>
        <dbReference type="Proteomes" id="UP000198706"/>
    </source>
</evidence>
<reference evidence="1 2" key="1">
    <citation type="submission" date="2016-10" db="EMBL/GenBank/DDBJ databases">
        <authorList>
            <person name="de Groot N.N."/>
        </authorList>
    </citation>
    <scope>NUCLEOTIDE SEQUENCE [LARGE SCALE GENOMIC DNA]</scope>
    <source>
        <strain evidence="1 2">JCM 21544</strain>
    </source>
</reference>
<dbReference type="Proteomes" id="UP000198706">
    <property type="component" value="Unassembled WGS sequence"/>
</dbReference>
<name>A0A1G8TDW3_9PSED</name>
<accession>A0A1G8TDW3</accession>
<dbReference type="RefSeq" id="WP_084333220.1">
    <property type="nucleotide sequence ID" value="NZ_FNFD01000001.1"/>
</dbReference>
<evidence type="ECO:0000313" key="1">
    <source>
        <dbReference type="EMBL" id="SDJ39095.1"/>
    </source>
</evidence>
<gene>
    <name evidence="1" type="ORF">SAMN05216186_101325</name>
</gene>
<sequence>MSPNPLSAAFLTRRRLLGAFCAGTAGCALSASWPLGAAPRDETLETLMQVSRRLTGREALEEVIGKRIRDILAQRHPEFPDLLAQLADSLEQDPAQWSDPLQRMTRDLLSGWYLGYIGDPGQTVLVSYELALMHGLVADVLKPRTYCATRPGDWATLPGQET</sequence>
<dbReference type="OrthoDB" id="6162173at2"/>
<dbReference type="PROSITE" id="PS51318">
    <property type="entry name" value="TAT"/>
    <property type="match status" value="1"/>
</dbReference>
<organism evidence="1 2">
    <name type="scientific">Pseudomonas indica</name>
    <dbReference type="NCBI Taxonomy" id="137658"/>
    <lineage>
        <taxon>Bacteria</taxon>
        <taxon>Pseudomonadati</taxon>
        <taxon>Pseudomonadota</taxon>
        <taxon>Gammaproteobacteria</taxon>
        <taxon>Pseudomonadales</taxon>
        <taxon>Pseudomonadaceae</taxon>
        <taxon>Pseudomonas</taxon>
    </lineage>
</organism>
<dbReference type="InterPro" id="IPR024651">
    <property type="entry name" value="FAD-SLDH_ssu"/>
</dbReference>
<dbReference type="InterPro" id="IPR006311">
    <property type="entry name" value="TAT_signal"/>
</dbReference>
<dbReference type="Pfam" id="PF12318">
    <property type="entry name" value="FAD-SLDH"/>
    <property type="match status" value="1"/>
</dbReference>